<feature type="non-terminal residue" evidence="1">
    <location>
        <position position="1"/>
    </location>
</feature>
<name>Q9ZTU5_CARIL</name>
<evidence type="ECO:0000313" key="1">
    <source>
        <dbReference type="EMBL" id="AAC69515.1"/>
    </source>
</evidence>
<reference evidence="1" key="1">
    <citation type="submission" date="1997-10" db="EMBL/GenBank/DDBJ databases">
        <authorList>
            <person name="He Y."/>
            <person name="Levi A."/>
            <person name="Wetzstein H.Y."/>
        </authorList>
    </citation>
    <scope>NUCLEOTIDE SEQUENCE</scope>
    <source>
        <tissue evidence="1">Seed</tissue>
    </source>
</reference>
<organism evidence="1">
    <name type="scientific">Carya illinoinensis</name>
    <name type="common">Pecan</name>
    <dbReference type="NCBI Taxonomy" id="32201"/>
    <lineage>
        <taxon>Eukaryota</taxon>
        <taxon>Viridiplantae</taxon>
        <taxon>Streptophyta</taxon>
        <taxon>Embryophyta</taxon>
        <taxon>Tracheophyta</taxon>
        <taxon>Spermatophyta</taxon>
        <taxon>Magnoliopsida</taxon>
        <taxon>eudicotyledons</taxon>
        <taxon>Gunneridae</taxon>
        <taxon>Pentapetalae</taxon>
        <taxon>rosids</taxon>
        <taxon>fabids</taxon>
        <taxon>Fagales</taxon>
        <taxon>Juglandaceae</taxon>
        <taxon>Carya</taxon>
    </lineage>
</organism>
<dbReference type="InterPro" id="IPR014710">
    <property type="entry name" value="RmlC-like_jellyroll"/>
</dbReference>
<dbReference type="Gene3D" id="2.60.120.10">
    <property type="entry name" value="Jelly Rolls"/>
    <property type="match status" value="1"/>
</dbReference>
<dbReference type="EMBL" id="AF031567">
    <property type="protein sequence ID" value="AAC69515.1"/>
    <property type="molecule type" value="mRNA"/>
</dbReference>
<sequence>VAVAEDVLINAYRIDRQEARSLKYNRDETTLFSSDSSGSSRRRD</sequence>
<dbReference type="AlphaFoldDB" id="Q9ZTU5"/>
<protein>
    <submittedName>
        <fullName evidence="1">Seed storage protein</fullName>
    </submittedName>
</protein>
<accession>Q9ZTU5</accession>
<proteinExistence type="evidence at transcript level"/>